<gene>
    <name evidence="2" type="ORF">KABA2_11S01980</name>
</gene>
<dbReference type="AlphaFoldDB" id="A0A8H2VJT7"/>
<evidence type="ECO:0000313" key="2">
    <source>
        <dbReference type="EMBL" id="CAB4256731.1"/>
    </source>
</evidence>
<reference evidence="2 3" key="1">
    <citation type="submission" date="2020-05" db="EMBL/GenBank/DDBJ databases">
        <authorList>
            <person name="Casaregola S."/>
            <person name="Devillers H."/>
            <person name="Grondin C."/>
        </authorList>
    </citation>
    <scope>NUCLEOTIDE SEQUENCE [LARGE SCALE GENOMIC DNA]</scope>
    <source>
        <strain evidence="2 3">CLIB 1767</strain>
    </source>
</reference>
<dbReference type="EMBL" id="CAEFZW010000011">
    <property type="protein sequence ID" value="CAB4256731.1"/>
    <property type="molecule type" value="Genomic_DNA"/>
</dbReference>
<keyword evidence="3" id="KW-1185">Reference proteome</keyword>
<evidence type="ECO:0000313" key="3">
    <source>
        <dbReference type="Proteomes" id="UP000644660"/>
    </source>
</evidence>
<name>A0A8H2VJT7_9SACH</name>
<accession>A0A8H2VJT7</accession>
<dbReference type="RefSeq" id="XP_041408575.1">
    <property type="nucleotide sequence ID" value="XM_041552641.1"/>
</dbReference>
<organism evidence="2 3">
    <name type="scientific">Maudiozyma barnettii</name>
    <dbReference type="NCBI Taxonomy" id="61262"/>
    <lineage>
        <taxon>Eukaryota</taxon>
        <taxon>Fungi</taxon>
        <taxon>Dikarya</taxon>
        <taxon>Ascomycota</taxon>
        <taxon>Saccharomycotina</taxon>
        <taxon>Saccharomycetes</taxon>
        <taxon>Saccharomycetales</taxon>
        <taxon>Saccharomycetaceae</taxon>
        <taxon>Maudiozyma</taxon>
    </lineage>
</organism>
<proteinExistence type="predicted"/>
<protein>
    <submittedName>
        <fullName evidence="2">Similar to Saccharomyces cerevisiae YGL005C COG7 Component of the conserved oligomeric Golgi complex (Cog1p through Cog8p)</fullName>
    </submittedName>
</protein>
<feature type="region of interest" description="Disordered" evidence="1">
    <location>
        <begin position="84"/>
        <end position="104"/>
    </location>
</feature>
<dbReference type="Proteomes" id="UP000644660">
    <property type="component" value="Unassembled WGS sequence"/>
</dbReference>
<evidence type="ECO:0000256" key="1">
    <source>
        <dbReference type="SAM" id="MobiDB-lite"/>
    </source>
</evidence>
<sequence length="283" mass="32359">MSTTNENITSTEKDEILEIFFDENFVPQAYVDILLSTTRAQNKHQLQHTSSSLLARLDFYTKHLTSELEKTIWNLEKLSERLPGTWDSNTNRDEQSSSNEDQYMSSQISGASKLEYYLDTLGGAVRSVETDVERINKELATLDGKFKDDTDVIEKSKKLELIRNRLNNVLNIFVQLRSILGISQSSDSNSKETIKNVSLENFTLALHTLEETITESFAESLKNESAKERNIDLIAKVDQFIRLTQLFQGFTQFHEIYAKFADNIAKASQKYLSTKDIDGDFNI</sequence>
<comment type="caution">
    <text evidence="2">The sequence shown here is derived from an EMBL/GenBank/DDBJ whole genome shotgun (WGS) entry which is preliminary data.</text>
</comment>
<dbReference type="Gene3D" id="6.10.250.2790">
    <property type="match status" value="1"/>
</dbReference>
<dbReference type="GeneID" id="64859821"/>